<reference evidence="2" key="1">
    <citation type="submission" date="2022-11" db="UniProtKB">
        <authorList>
            <consortium name="WormBaseParasite"/>
        </authorList>
    </citation>
    <scope>IDENTIFICATION</scope>
</reference>
<keyword evidence="1" id="KW-1185">Reference proteome</keyword>
<name>A0A914RYT1_PAREQ</name>
<sequence length="119" mass="13732">MFESVRVTGGAFNNPKILLIPDVSIIPNKKLRGAAGLFQKERRPYFVQGPKQLSRPCSKEWQSIKELQRPQLETSRLLYANSERILPTRELTSTIQHGVHCSMELFVEGIDHFHFMIPR</sequence>
<dbReference type="WBParaSite" id="PEQ_0001148801-mRNA-1">
    <property type="protein sequence ID" value="PEQ_0001148801-mRNA-1"/>
    <property type="gene ID" value="PEQ_0001148801"/>
</dbReference>
<organism evidence="1 2">
    <name type="scientific">Parascaris equorum</name>
    <name type="common">Equine roundworm</name>
    <dbReference type="NCBI Taxonomy" id="6256"/>
    <lineage>
        <taxon>Eukaryota</taxon>
        <taxon>Metazoa</taxon>
        <taxon>Ecdysozoa</taxon>
        <taxon>Nematoda</taxon>
        <taxon>Chromadorea</taxon>
        <taxon>Rhabditida</taxon>
        <taxon>Spirurina</taxon>
        <taxon>Ascaridomorpha</taxon>
        <taxon>Ascaridoidea</taxon>
        <taxon>Ascarididae</taxon>
        <taxon>Parascaris</taxon>
    </lineage>
</organism>
<dbReference type="AlphaFoldDB" id="A0A914RYT1"/>
<dbReference type="Proteomes" id="UP000887564">
    <property type="component" value="Unplaced"/>
</dbReference>
<protein>
    <submittedName>
        <fullName evidence="2">Uncharacterized protein</fullName>
    </submittedName>
</protein>
<proteinExistence type="predicted"/>
<evidence type="ECO:0000313" key="1">
    <source>
        <dbReference type="Proteomes" id="UP000887564"/>
    </source>
</evidence>
<evidence type="ECO:0000313" key="2">
    <source>
        <dbReference type="WBParaSite" id="PEQ_0001148801-mRNA-1"/>
    </source>
</evidence>
<accession>A0A914RYT1</accession>